<comment type="caution">
    <text evidence="2">The sequence shown here is derived from an EMBL/GenBank/DDBJ whole genome shotgun (WGS) entry which is preliminary data.</text>
</comment>
<evidence type="ECO:0000313" key="2">
    <source>
        <dbReference type="EMBL" id="KAJ1081301.1"/>
    </source>
</evidence>
<feature type="compositionally biased region" description="Polar residues" evidence="1">
    <location>
        <begin position="14"/>
        <end position="40"/>
    </location>
</feature>
<dbReference type="EMBL" id="JANPWB010000016">
    <property type="protein sequence ID" value="KAJ1081301.1"/>
    <property type="molecule type" value="Genomic_DNA"/>
</dbReference>
<proteinExistence type="predicted"/>
<keyword evidence="3" id="KW-1185">Reference proteome</keyword>
<organism evidence="2 3">
    <name type="scientific">Pleurodeles waltl</name>
    <name type="common">Iberian ribbed newt</name>
    <dbReference type="NCBI Taxonomy" id="8319"/>
    <lineage>
        <taxon>Eukaryota</taxon>
        <taxon>Metazoa</taxon>
        <taxon>Chordata</taxon>
        <taxon>Craniata</taxon>
        <taxon>Vertebrata</taxon>
        <taxon>Euteleostomi</taxon>
        <taxon>Amphibia</taxon>
        <taxon>Batrachia</taxon>
        <taxon>Caudata</taxon>
        <taxon>Salamandroidea</taxon>
        <taxon>Salamandridae</taxon>
        <taxon>Pleurodelinae</taxon>
        <taxon>Pleurodeles</taxon>
    </lineage>
</organism>
<feature type="compositionally biased region" description="Polar residues" evidence="1">
    <location>
        <begin position="88"/>
        <end position="97"/>
    </location>
</feature>
<accession>A0AAV7KPN7</accession>
<gene>
    <name evidence="2" type="ORF">NDU88_001483</name>
</gene>
<dbReference type="Proteomes" id="UP001066276">
    <property type="component" value="Chromosome 12"/>
</dbReference>
<reference evidence="2" key="1">
    <citation type="journal article" date="2022" name="bioRxiv">
        <title>Sequencing and chromosome-scale assembly of the giantPleurodeles waltlgenome.</title>
        <authorList>
            <person name="Brown T."/>
            <person name="Elewa A."/>
            <person name="Iarovenko S."/>
            <person name="Subramanian E."/>
            <person name="Araus A.J."/>
            <person name="Petzold A."/>
            <person name="Susuki M."/>
            <person name="Suzuki K.-i.T."/>
            <person name="Hayashi T."/>
            <person name="Toyoda A."/>
            <person name="Oliveira C."/>
            <person name="Osipova E."/>
            <person name="Leigh N.D."/>
            <person name="Simon A."/>
            <person name="Yun M.H."/>
        </authorList>
    </citation>
    <scope>NUCLEOTIDE SEQUENCE</scope>
    <source>
        <strain evidence="2">20211129_DDA</strain>
        <tissue evidence="2">Liver</tissue>
    </source>
</reference>
<feature type="region of interest" description="Disordered" evidence="1">
    <location>
        <begin position="14"/>
        <end position="129"/>
    </location>
</feature>
<feature type="compositionally biased region" description="Basic and acidic residues" evidence="1">
    <location>
        <begin position="67"/>
        <end position="76"/>
    </location>
</feature>
<protein>
    <submittedName>
        <fullName evidence="2">Uncharacterized protein</fullName>
    </submittedName>
</protein>
<evidence type="ECO:0000256" key="1">
    <source>
        <dbReference type="SAM" id="MobiDB-lite"/>
    </source>
</evidence>
<evidence type="ECO:0000313" key="3">
    <source>
        <dbReference type="Proteomes" id="UP001066276"/>
    </source>
</evidence>
<sequence>MPFPARLRVVNPTGTEFFSTPEDTWSWLESQTTPDPTNISQHDKKRRRPRSRRRQVTHKSDPPNPDEVQKESRRVVEAVAMLGEGTRRSNMASPLSSQKEDDHSDSDNENATSTQSSVILSVITPGTAD</sequence>
<feature type="compositionally biased region" description="Polar residues" evidence="1">
    <location>
        <begin position="109"/>
        <end position="119"/>
    </location>
</feature>
<name>A0AAV7KPN7_PLEWA</name>
<dbReference type="AlphaFoldDB" id="A0AAV7KPN7"/>
<feature type="compositionally biased region" description="Basic residues" evidence="1">
    <location>
        <begin position="43"/>
        <end position="57"/>
    </location>
</feature>